<dbReference type="Proteomes" id="UP000324800">
    <property type="component" value="Unassembled WGS sequence"/>
</dbReference>
<dbReference type="EMBL" id="SNRW01028380">
    <property type="protein sequence ID" value="KAA6359445.1"/>
    <property type="molecule type" value="Genomic_DNA"/>
</dbReference>
<evidence type="ECO:0000256" key="1">
    <source>
        <dbReference type="SAM" id="MobiDB-lite"/>
    </source>
</evidence>
<organism evidence="2 3">
    <name type="scientific">Streblomastix strix</name>
    <dbReference type="NCBI Taxonomy" id="222440"/>
    <lineage>
        <taxon>Eukaryota</taxon>
        <taxon>Metamonada</taxon>
        <taxon>Preaxostyla</taxon>
        <taxon>Oxymonadida</taxon>
        <taxon>Streblomastigidae</taxon>
        <taxon>Streblomastix</taxon>
    </lineage>
</organism>
<evidence type="ECO:0000313" key="2">
    <source>
        <dbReference type="EMBL" id="KAA6359445.1"/>
    </source>
</evidence>
<reference evidence="2 3" key="1">
    <citation type="submission" date="2019-03" db="EMBL/GenBank/DDBJ databases">
        <title>Single cell metagenomics reveals metabolic interactions within the superorganism composed of flagellate Streblomastix strix and complex community of Bacteroidetes bacteria on its surface.</title>
        <authorList>
            <person name="Treitli S.C."/>
            <person name="Kolisko M."/>
            <person name="Husnik F."/>
            <person name="Keeling P."/>
            <person name="Hampl V."/>
        </authorList>
    </citation>
    <scope>NUCLEOTIDE SEQUENCE [LARGE SCALE GENOMIC DNA]</scope>
    <source>
        <strain evidence="2">ST1C</strain>
    </source>
</reference>
<protein>
    <submittedName>
        <fullName evidence="2">Uncharacterized protein</fullName>
    </submittedName>
</protein>
<sequence>MRALLGRPPDPPADQRLQQQLHSNTQIGDVACPAAMIQEDPVAVQRFFLTIHHAARIIAGDAQQRRELTLVNEQIKEDHAKSGDTYSVLAKLSKYWINEQVQINKVILPPATHTPETSQFSHKQTKNKHRSKYSPQIRSNFKYQTAMEANLDMSIPNNKQELHSFPNIRDSGKDLSRETIIESLNLISSNNINTLQIIYPNKYILGHSFNITRCNHSNHNQGYMHISQ</sequence>
<proteinExistence type="predicted"/>
<name>A0A5J4TPX1_9EUKA</name>
<accession>A0A5J4TPX1</accession>
<comment type="caution">
    <text evidence="2">The sequence shown here is derived from an EMBL/GenBank/DDBJ whole genome shotgun (WGS) entry which is preliminary data.</text>
</comment>
<evidence type="ECO:0000313" key="3">
    <source>
        <dbReference type="Proteomes" id="UP000324800"/>
    </source>
</evidence>
<feature type="compositionally biased region" description="Basic residues" evidence="1">
    <location>
        <begin position="123"/>
        <end position="132"/>
    </location>
</feature>
<feature type="region of interest" description="Disordered" evidence="1">
    <location>
        <begin position="113"/>
        <end position="134"/>
    </location>
</feature>
<dbReference type="AlphaFoldDB" id="A0A5J4TPX1"/>
<gene>
    <name evidence="2" type="ORF">EZS28_045028</name>
</gene>